<evidence type="ECO:0000256" key="7">
    <source>
        <dbReference type="PIRSR" id="PIRSR601577-1"/>
    </source>
</evidence>
<dbReference type="GO" id="GO:0007155">
    <property type="term" value="P:cell adhesion"/>
    <property type="evidence" value="ECO:0007669"/>
    <property type="project" value="InterPro"/>
</dbReference>
<keyword evidence="5 8" id="KW-0862">Zinc</keyword>
<evidence type="ECO:0000256" key="3">
    <source>
        <dbReference type="ARBA" id="ARBA00022723"/>
    </source>
</evidence>
<protein>
    <recommendedName>
        <fullName evidence="9">Leishmanolysin-like peptidase</fullName>
        <ecNumber evidence="9">3.4.24.-</ecNumber>
    </recommendedName>
</protein>
<keyword evidence="9" id="KW-0732">Signal</keyword>
<dbReference type="Gene3D" id="3.90.132.10">
    <property type="entry name" value="Leishmanolysin , domain 2"/>
    <property type="match status" value="1"/>
</dbReference>
<dbReference type="AlphaFoldDB" id="A0A914UUK6"/>
<name>A0A914UUK6_9BILA</name>
<sequence>MMPHRKHFISLLIFISFGIVADGVPCGSKFMKVSKRSLAYDQDYGEDSSSSDFLPLEIMVLTSSRFDPLPYDTQASFEDALHHMSELVSVRRHSKPYLLKNAIEKCAKDWMGSDSRLNRGHFARDARQYYDEYAGKIDLNEFGKNFALFLYEDRDLCEKDPAMLAAANPCQPENAERPLVATLIVCSNNPVWSGFKNAFDLFRHEILHALGYGTFNAKQPAPPLHYPWKLSQETQYWKAHFMDFANRATAYAKYHFDCPQLDGVESDEDKIHLDEYIYGNELMTPNVGNGQNYFTSISAKILEETYTRKQWYQVNQQIVKEETQLYWYGKKWGCTFAKKSCAEFIEEKTHYRSNNGLDIPAFPFCNADNLDVATDGRKLELCVTNGTDSRILRTGCYIGRRGYRYGESRLPATSLYDLFGDDIPARASQSTGAEPPRRYCPFVDFVAKEDDSVGEWPANSKIVKC</sequence>
<keyword evidence="6 8" id="KW-0482">Metalloprotease</keyword>
<evidence type="ECO:0000256" key="9">
    <source>
        <dbReference type="RuleBase" id="RU366077"/>
    </source>
</evidence>
<evidence type="ECO:0000313" key="11">
    <source>
        <dbReference type="WBParaSite" id="PSAMB.scaffold124size75149.g2232.t1"/>
    </source>
</evidence>
<dbReference type="Pfam" id="PF01457">
    <property type="entry name" value="Peptidase_M8"/>
    <property type="match status" value="1"/>
</dbReference>
<accession>A0A914UUK6</accession>
<dbReference type="Proteomes" id="UP000887566">
    <property type="component" value="Unplaced"/>
</dbReference>
<keyword evidence="4 9" id="KW-0378">Hydrolase</keyword>
<feature type="binding site" evidence="8">
    <location>
        <position position="208"/>
    </location>
    <ligand>
        <name>Zn(2+)</name>
        <dbReference type="ChEBI" id="CHEBI:29105"/>
        <note>catalytic</note>
    </ligand>
</feature>
<feature type="binding site" evidence="8">
    <location>
        <position position="272"/>
    </location>
    <ligand>
        <name>Zn(2+)</name>
        <dbReference type="ChEBI" id="CHEBI:29105"/>
        <note>catalytic</note>
    </ligand>
</feature>
<dbReference type="PANTHER" id="PTHR10942">
    <property type="entry name" value="LEISHMANOLYSIN-LIKE PEPTIDASE"/>
    <property type="match status" value="1"/>
</dbReference>
<proteinExistence type="inferred from homology"/>
<keyword evidence="10" id="KW-1185">Reference proteome</keyword>
<keyword evidence="3 8" id="KW-0479">Metal-binding</keyword>
<evidence type="ECO:0000313" key="10">
    <source>
        <dbReference type="Proteomes" id="UP000887566"/>
    </source>
</evidence>
<dbReference type="GO" id="GO:0005737">
    <property type="term" value="C:cytoplasm"/>
    <property type="evidence" value="ECO:0007669"/>
    <property type="project" value="TreeGrafter"/>
</dbReference>
<dbReference type="GO" id="GO:0006508">
    <property type="term" value="P:proteolysis"/>
    <property type="evidence" value="ECO:0007669"/>
    <property type="project" value="UniProtKB-KW"/>
</dbReference>
<dbReference type="InterPro" id="IPR001577">
    <property type="entry name" value="Peptidase_M8"/>
</dbReference>
<comment type="cofactor">
    <cofactor evidence="8 9">
        <name>Zn(2+)</name>
        <dbReference type="ChEBI" id="CHEBI:29105"/>
    </cofactor>
    <text evidence="8 9">Binds 1 zinc ion per subunit.</text>
</comment>
<dbReference type="GO" id="GO:0004222">
    <property type="term" value="F:metalloendopeptidase activity"/>
    <property type="evidence" value="ECO:0007669"/>
    <property type="project" value="UniProtKB-UniRule"/>
</dbReference>
<dbReference type="WBParaSite" id="PSAMB.scaffold124size75149.g2232.t1">
    <property type="protein sequence ID" value="PSAMB.scaffold124size75149.g2232.t1"/>
    <property type="gene ID" value="PSAMB.scaffold124size75149.g2232"/>
</dbReference>
<dbReference type="GO" id="GO:0046872">
    <property type="term" value="F:metal ion binding"/>
    <property type="evidence" value="ECO:0007669"/>
    <property type="project" value="UniProtKB-KW"/>
</dbReference>
<dbReference type="SUPFAM" id="SSF55486">
    <property type="entry name" value="Metalloproteases ('zincins'), catalytic domain"/>
    <property type="match status" value="1"/>
</dbReference>
<evidence type="ECO:0000256" key="1">
    <source>
        <dbReference type="ARBA" id="ARBA00005860"/>
    </source>
</evidence>
<dbReference type="EC" id="3.4.24.-" evidence="9"/>
<evidence type="ECO:0000256" key="8">
    <source>
        <dbReference type="PIRSR" id="PIRSR601577-2"/>
    </source>
</evidence>
<reference evidence="11" key="1">
    <citation type="submission" date="2022-11" db="UniProtKB">
        <authorList>
            <consortium name="WormBaseParasite"/>
        </authorList>
    </citation>
    <scope>IDENTIFICATION</scope>
</reference>
<evidence type="ECO:0000256" key="4">
    <source>
        <dbReference type="ARBA" id="ARBA00022801"/>
    </source>
</evidence>
<dbReference type="GO" id="GO:0016020">
    <property type="term" value="C:membrane"/>
    <property type="evidence" value="ECO:0007669"/>
    <property type="project" value="InterPro"/>
</dbReference>
<evidence type="ECO:0000256" key="2">
    <source>
        <dbReference type="ARBA" id="ARBA00022670"/>
    </source>
</evidence>
<organism evidence="10 11">
    <name type="scientific">Plectus sambesii</name>
    <dbReference type="NCBI Taxonomy" id="2011161"/>
    <lineage>
        <taxon>Eukaryota</taxon>
        <taxon>Metazoa</taxon>
        <taxon>Ecdysozoa</taxon>
        <taxon>Nematoda</taxon>
        <taxon>Chromadorea</taxon>
        <taxon>Plectida</taxon>
        <taxon>Plectina</taxon>
        <taxon>Plectoidea</taxon>
        <taxon>Plectidae</taxon>
        <taxon>Plectus</taxon>
    </lineage>
</organism>
<evidence type="ECO:0000256" key="5">
    <source>
        <dbReference type="ARBA" id="ARBA00022833"/>
    </source>
</evidence>
<feature type="signal peptide" evidence="9">
    <location>
        <begin position="1"/>
        <end position="23"/>
    </location>
</feature>
<dbReference type="PANTHER" id="PTHR10942:SF44">
    <property type="entry name" value="LEISHMANOLYSIN-LIKE PEPTIDASE"/>
    <property type="match status" value="1"/>
</dbReference>
<comment type="similarity">
    <text evidence="1 9">Belongs to the peptidase M8 family.</text>
</comment>
<evidence type="ECO:0000256" key="6">
    <source>
        <dbReference type="ARBA" id="ARBA00023049"/>
    </source>
</evidence>
<feature type="active site" evidence="7">
    <location>
        <position position="205"/>
    </location>
</feature>
<keyword evidence="2 9" id="KW-0645">Protease</keyword>
<feature type="chain" id="PRO_5038170246" description="Leishmanolysin-like peptidase" evidence="9">
    <location>
        <begin position="24"/>
        <end position="465"/>
    </location>
</feature>
<feature type="binding site" evidence="8">
    <location>
        <position position="204"/>
    </location>
    <ligand>
        <name>Zn(2+)</name>
        <dbReference type="ChEBI" id="CHEBI:29105"/>
        <note>catalytic</note>
    </ligand>
</feature>